<dbReference type="AlphaFoldDB" id="A0A1M5R968"/>
<organism evidence="2 3">
    <name type="scientific">Flavobacterium johnsoniae</name>
    <name type="common">Cytophaga johnsonae</name>
    <dbReference type="NCBI Taxonomy" id="986"/>
    <lineage>
        <taxon>Bacteria</taxon>
        <taxon>Pseudomonadati</taxon>
        <taxon>Bacteroidota</taxon>
        <taxon>Flavobacteriia</taxon>
        <taxon>Flavobacteriales</taxon>
        <taxon>Flavobacteriaceae</taxon>
        <taxon>Flavobacterium</taxon>
    </lineage>
</organism>
<evidence type="ECO:0000259" key="1">
    <source>
        <dbReference type="Pfam" id="PF14343"/>
    </source>
</evidence>
<accession>A0A1M5R968</accession>
<sequence length="148" mass="16810">MKQILFILSILFTLTSCSNDESASSKVEFTDLYHADYFNGDYNNPKANLVIKDLSEWNKLLVKLDLNIKPWQNSISTDIDFEKYTVIAVIDEVRNYGGFSIDITGITQTENRIVVKVERLNSGGLATVITQPYHIVKIAKTNKEVVFE</sequence>
<evidence type="ECO:0000313" key="3">
    <source>
        <dbReference type="Proteomes" id="UP000184112"/>
    </source>
</evidence>
<dbReference type="InterPro" id="IPR025748">
    <property type="entry name" value="PrcB_C_dom"/>
</dbReference>
<protein>
    <submittedName>
        <fullName evidence="2">PrcB C-terminal</fullName>
    </submittedName>
</protein>
<dbReference type="EMBL" id="FQWH01000008">
    <property type="protein sequence ID" value="SHH22363.1"/>
    <property type="molecule type" value="Genomic_DNA"/>
</dbReference>
<dbReference type="RefSeq" id="WP_073410170.1">
    <property type="nucleotide sequence ID" value="NZ_FQWH01000008.1"/>
</dbReference>
<dbReference type="PROSITE" id="PS51257">
    <property type="entry name" value="PROKAR_LIPOPROTEIN"/>
    <property type="match status" value="1"/>
</dbReference>
<gene>
    <name evidence="2" type="ORF">SAMN05444388_10844</name>
</gene>
<evidence type="ECO:0000313" key="2">
    <source>
        <dbReference type="EMBL" id="SHH22363.1"/>
    </source>
</evidence>
<feature type="domain" description="PrcB C-terminal" evidence="1">
    <location>
        <begin position="85"/>
        <end position="138"/>
    </location>
</feature>
<name>A0A1M5R968_FLAJO</name>
<proteinExistence type="predicted"/>
<dbReference type="Proteomes" id="UP000184112">
    <property type="component" value="Unassembled WGS sequence"/>
</dbReference>
<reference evidence="2 3" key="1">
    <citation type="submission" date="2016-11" db="EMBL/GenBank/DDBJ databases">
        <authorList>
            <person name="Jaros S."/>
            <person name="Januszkiewicz K."/>
            <person name="Wedrychowicz H."/>
        </authorList>
    </citation>
    <scope>NUCLEOTIDE SEQUENCE [LARGE SCALE GENOMIC DNA]</scope>
    <source>
        <strain evidence="2 3">DSM 6792</strain>
    </source>
</reference>
<dbReference type="Pfam" id="PF14343">
    <property type="entry name" value="PrcB_C"/>
    <property type="match status" value="1"/>
</dbReference>